<dbReference type="AlphaFoldDB" id="A0A4S8R915"/>
<keyword evidence="3" id="KW-1185">Reference proteome</keyword>
<dbReference type="EMBL" id="PQXL01000049">
    <property type="protein sequence ID" value="THV53492.1"/>
    <property type="molecule type" value="Genomic_DNA"/>
</dbReference>
<comment type="caution">
    <text evidence="2">The sequence shown here is derived from an EMBL/GenBank/DDBJ whole genome shotgun (WGS) entry which is preliminary data.</text>
</comment>
<reference evidence="2 3" key="1">
    <citation type="submission" date="2017-12" db="EMBL/GenBank/DDBJ databases">
        <title>Comparative genomics of Botrytis spp.</title>
        <authorList>
            <person name="Valero-Jimenez C.A."/>
            <person name="Tapia P."/>
            <person name="Veloso J."/>
            <person name="Silva-Moreno E."/>
            <person name="Staats M."/>
            <person name="Valdes J.H."/>
            <person name="Van Kan J.A.L."/>
        </authorList>
    </citation>
    <scope>NUCLEOTIDE SEQUENCE [LARGE SCALE GENOMIC DNA]</scope>
    <source>
        <strain evidence="2 3">MUCL435</strain>
    </source>
</reference>
<proteinExistence type="predicted"/>
<evidence type="ECO:0000313" key="3">
    <source>
        <dbReference type="Proteomes" id="UP000308671"/>
    </source>
</evidence>
<organism evidence="2 3">
    <name type="scientific">Botrytis galanthina</name>
    <dbReference type="NCBI Taxonomy" id="278940"/>
    <lineage>
        <taxon>Eukaryota</taxon>
        <taxon>Fungi</taxon>
        <taxon>Dikarya</taxon>
        <taxon>Ascomycota</taxon>
        <taxon>Pezizomycotina</taxon>
        <taxon>Leotiomycetes</taxon>
        <taxon>Helotiales</taxon>
        <taxon>Sclerotiniaceae</taxon>
        <taxon>Botrytis</taxon>
    </lineage>
</organism>
<dbReference type="Proteomes" id="UP000308671">
    <property type="component" value="Unassembled WGS sequence"/>
</dbReference>
<protein>
    <submittedName>
        <fullName evidence="2">Uncharacterized protein</fullName>
    </submittedName>
</protein>
<accession>A0A4S8R915</accession>
<feature type="region of interest" description="Disordered" evidence="1">
    <location>
        <begin position="77"/>
        <end position="96"/>
    </location>
</feature>
<name>A0A4S8R915_9HELO</name>
<evidence type="ECO:0000313" key="2">
    <source>
        <dbReference type="EMBL" id="THV53492.1"/>
    </source>
</evidence>
<sequence length="96" mass="10922">MSAIVPSDVEITPAAYDGHDADIPSNGGYILNANERIKRKQVTVLYRKLQRRQKIHAQASRDVENLSQQNNTKKLDPNIFWWDGPDDLENSSSWKG</sequence>
<evidence type="ECO:0000256" key="1">
    <source>
        <dbReference type="SAM" id="MobiDB-lite"/>
    </source>
</evidence>
<gene>
    <name evidence="2" type="ORF">BGAL_0049g00270</name>
</gene>